<dbReference type="PaxDb" id="3880-AES96736"/>
<proteinExistence type="predicted"/>
<evidence type="ECO:0000313" key="1">
    <source>
        <dbReference type="EMBL" id="KEH27818.1"/>
    </source>
</evidence>
<dbReference type="eggNOG" id="ENOG502SC8C">
    <property type="taxonomic scope" value="Eukaryota"/>
</dbReference>
<dbReference type="AlphaFoldDB" id="A0A072UFD0"/>
<dbReference type="EMBL" id="CM001221">
    <property type="protein sequence ID" value="KEH27818.1"/>
    <property type="molecule type" value="Genomic_DNA"/>
</dbReference>
<dbReference type="Proteomes" id="UP000002051">
    <property type="component" value="Chromosome 5"/>
</dbReference>
<reference evidence="1 3" key="2">
    <citation type="journal article" date="2014" name="BMC Genomics">
        <title>An improved genome release (version Mt4.0) for the model legume Medicago truncatula.</title>
        <authorList>
            <person name="Tang H."/>
            <person name="Krishnakumar V."/>
            <person name="Bidwell S."/>
            <person name="Rosen B."/>
            <person name="Chan A."/>
            <person name="Zhou S."/>
            <person name="Gentzbittel L."/>
            <person name="Childs K.L."/>
            <person name="Yandell M."/>
            <person name="Gundlach H."/>
            <person name="Mayer K.F."/>
            <person name="Schwartz D.C."/>
            <person name="Town C.D."/>
        </authorList>
    </citation>
    <scope>GENOME REANNOTATION</scope>
    <source>
        <strain evidence="1">A17</strain>
        <strain evidence="2 3">cv. Jemalong A17</strain>
    </source>
</reference>
<accession>A0A072UFD0</accession>
<sequence>MNSEQLKNGQQEKRCRNFHENFDLNVTAEELEDEPDLQCELAENHYSQYSELSETTEKHVDNRSMEANKHEEQVPQANTFEGCVDDLFILAQSAEILAAQTEDSVAKTHINTENQESQCDTNLITVTAILLSIDQECSQELLDGSVSHVSSERCGLCYEVTGTRLTQIRKQARFKYRILDHDRADDNQFKHLQRKTTCLSQMKQQARCKSKNDLSSLQMINGPENKQRQGRILRLSQMKNQARSKNNATVKEGTEEHVCVNKHCNRCRVKRDNENHNKECQHVARRLRSFKTKKHRQQLTTECVRNSADTRSQASGTMLKDKNLITCQQELPQTYGCTENLEANFGTNKLEGNYGSNESSGVRYKSLQHIPSGLPVQKNVLLFTGLPNYTFHQYDPNMGWTLYMHHVQLMEHHRVVARQHRAERIEEKRALKYKQQTSKNPLLAANSEAHKEKLPVKRLRLTQLRREVRIGNQCSAMQGPDEN</sequence>
<reference evidence="2" key="3">
    <citation type="submission" date="2015-04" db="UniProtKB">
        <authorList>
            <consortium name="EnsemblPlants"/>
        </authorList>
    </citation>
    <scope>IDENTIFICATION</scope>
    <source>
        <strain evidence="2">cv. Jemalong A17</strain>
    </source>
</reference>
<evidence type="ECO:0000313" key="2">
    <source>
        <dbReference type="EnsemblPlants" id="KEH27818"/>
    </source>
</evidence>
<name>A0A072UFD0_MEDTR</name>
<dbReference type="EnsemblPlants" id="KEH27818">
    <property type="protein sequence ID" value="KEH27818"/>
    <property type="gene ID" value="MTR_5g040780"/>
</dbReference>
<gene>
    <name evidence="1" type="ordered locus">MTR_5g040780</name>
</gene>
<reference evidence="1 3" key="1">
    <citation type="journal article" date="2011" name="Nature">
        <title>The Medicago genome provides insight into the evolution of rhizobial symbioses.</title>
        <authorList>
            <person name="Young N.D."/>
            <person name="Debelle F."/>
            <person name="Oldroyd G.E."/>
            <person name="Geurts R."/>
            <person name="Cannon S.B."/>
            <person name="Udvardi M.K."/>
            <person name="Benedito V.A."/>
            <person name="Mayer K.F."/>
            <person name="Gouzy J."/>
            <person name="Schoof H."/>
            <person name="Van de Peer Y."/>
            <person name="Proost S."/>
            <person name="Cook D.R."/>
            <person name="Meyers B.C."/>
            <person name="Spannagl M."/>
            <person name="Cheung F."/>
            <person name="De Mita S."/>
            <person name="Krishnakumar V."/>
            <person name="Gundlach H."/>
            <person name="Zhou S."/>
            <person name="Mudge J."/>
            <person name="Bharti A.K."/>
            <person name="Murray J.D."/>
            <person name="Naoumkina M.A."/>
            <person name="Rosen B."/>
            <person name="Silverstein K.A."/>
            <person name="Tang H."/>
            <person name="Rombauts S."/>
            <person name="Zhao P.X."/>
            <person name="Zhou P."/>
            <person name="Barbe V."/>
            <person name="Bardou P."/>
            <person name="Bechner M."/>
            <person name="Bellec A."/>
            <person name="Berger A."/>
            <person name="Berges H."/>
            <person name="Bidwell S."/>
            <person name="Bisseling T."/>
            <person name="Choisne N."/>
            <person name="Couloux A."/>
            <person name="Denny R."/>
            <person name="Deshpande S."/>
            <person name="Dai X."/>
            <person name="Doyle J.J."/>
            <person name="Dudez A.M."/>
            <person name="Farmer A.D."/>
            <person name="Fouteau S."/>
            <person name="Franken C."/>
            <person name="Gibelin C."/>
            <person name="Gish J."/>
            <person name="Goldstein S."/>
            <person name="Gonzalez A.J."/>
            <person name="Green P.J."/>
            <person name="Hallab A."/>
            <person name="Hartog M."/>
            <person name="Hua A."/>
            <person name="Humphray S.J."/>
            <person name="Jeong D.H."/>
            <person name="Jing Y."/>
            <person name="Jocker A."/>
            <person name="Kenton S.M."/>
            <person name="Kim D.J."/>
            <person name="Klee K."/>
            <person name="Lai H."/>
            <person name="Lang C."/>
            <person name="Lin S."/>
            <person name="Macmil S.L."/>
            <person name="Magdelenat G."/>
            <person name="Matthews L."/>
            <person name="McCorrison J."/>
            <person name="Monaghan E.L."/>
            <person name="Mun J.H."/>
            <person name="Najar F.Z."/>
            <person name="Nicholson C."/>
            <person name="Noirot C."/>
            <person name="O'Bleness M."/>
            <person name="Paule C.R."/>
            <person name="Poulain J."/>
            <person name="Prion F."/>
            <person name="Qin B."/>
            <person name="Qu C."/>
            <person name="Retzel E.F."/>
            <person name="Riddle C."/>
            <person name="Sallet E."/>
            <person name="Samain S."/>
            <person name="Samson N."/>
            <person name="Sanders I."/>
            <person name="Saurat O."/>
            <person name="Scarpelli C."/>
            <person name="Schiex T."/>
            <person name="Segurens B."/>
            <person name="Severin A.J."/>
            <person name="Sherrier D.J."/>
            <person name="Shi R."/>
            <person name="Sims S."/>
            <person name="Singer S.R."/>
            <person name="Sinharoy S."/>
            <person name="Sterck L."/>
            <person name="Viollet A."/>
            <person name="Wang B.B."/>
            <person name="Wang K."/>
            <person name="Wang M."/>
            <person name="Wang X."/>
            <person name="Warfsmann J."/>
            <person name="Weissenbach J."/>
            <person name="White D.D."/>
            <person name="White J.D."/>
            <person name="Wiley G.B."/>
            <person name="Wincker P."/>
            <person name="Xing Y."/>
            <person name="Yang L."/>
            <person name="Yao Z."/>
            <person name="Ying F."/>
            <person name="Zhai J."/>
            <person name="Zhou L."/>
            <person name="Zuber A."/>
            <person name="Denarie J."/>
            <person name="Dixon R.A."/>
            <person name="May G.D."/>
            <person name="Schwartz D.C."/>
            <person name="Rogers J."/>
            <person name="Quetier F."/>
            <person name="Town C.D."/>
            <person name="Roe B.A."/>
        </authorList>
    </citation>
    <scope>NUCLEOTIDE SEQUENCE [LARGE SCALE GENOMIC DNA]</scope>
    <source>
        <strain evidence="1">A17</strain>
        <strain evidence="2 3">cv. Jemalong A17</strain>
    </source>
</reference>
<keyword evidence="3" id="KW-1185">Reference proteome</keyword>
<organism evidence="1 3">
    <name type="scientific">Medicago truncatula</name>
    <name type="common">Barrel medic</name>
    <name type="synonym">Medicago tribuloides</name>
    <dbReference type="NCBI Taxonomy" id="3880"/>
    <lineage>
        <taxon>Eukaryota</taxon>
        <taxon>Viridiplantae</taxon>
        <taxon>Streptophyta</taxon>
        <taxon>Embryophyta</taxon>
        <taxon>Tracheophyta</taxon>
        <taxon>Spermatophyta</taxon>
        <taxon>Magnoliopsida</taxon>
        <taxon>eudicotyledons</taxon>
        <taxon>Gunneridae</taxon>
        <taxon>Pentapetalae</taxon>
        <taxon>rosids</taxon>
        <taxon>fabids</taxon>
        <taxon>Fabales</taxon>
        <taxon>Fabaceae</taxon>
        <taxon>Papilionoideae</taxon>
        <taxon>50 kb inversion clade</taxon>
        <taxon>NPAAA clade</taxon>
        <taxon>Hologalegina</taxon>
        <taxon>IRL clade</taxon>
        <taxon>Trifolieae</taxon>
        <taxon>Medicago</taxon>
    </lineage>
</organism>
<protein>
    <submittedName>
        <fullName evidence="1 2">Uncharacterized protein</fullName>
    </submittedName>
</protein>
<dbReference type="HOGENOM" id="CLU_044536_0_0_1"/>
<evidence type="ECO:0000313" key="3">
    <source>
        <dbReference type="Proteomes" id="UP000002051"/>
    </source>
</evidence>